<keyword evidence="2" id="KW-1185">Reference proteome</keyword>
<sequence>YIRKPSYAMLALWVKESCDEISPHLIRSAFKCCGISVEMDGSEDDLVFDYELLDEENASNENTEEVLTFDNIDGDEYEEVEVDNVWE</sequence>
<dbReference type="Proteomes" id="UP000789920">
    <property type="component" value="Unassembled WGS sequence"/>
</dbReference>
<accession>A0ACA9RJP4</accession>
<evidence type="ECO:0000313" key="2">
    <source>
        <dbReference type="Proteomes" id="UP000789920"/>
    </source>
</evidence>
<proteinExistence type="predicted"/>
<feature type="non-terminal residue" evidence="1">
    <location>
        <position position="1"/>
    </location>
</feature>
<evidence type="ECO:0000313" key="1">
    <source>
        <dbReference type="EMBL" id="CAG8796676.1"/>
    </source>
</evidence>
<gene>
    <name evidence="1" type="ORF">RPERSI_LOCUS20206</name>
</gene>
<reference evidence="1" key="1">
    <citation type="submission" date="2021-06" db="EMBL/GenBank/DDBJ databases">
        <authorList>
            <person name="Kallberg Y."/>
            <person name="Tangrot J."/>
            <person name="Rosling A."/>
        </authorList>
    </citation>
    <scope>NUCLEOTIDE SEQUENCE</scope>
    <source>
        <strain evidence="1">MA461A</strain>
    </source>
</reference>
<protein>
    <submittedName>
        <fullName evidence="1">7542_t:CDS:1</fullName>
    </submittedName>
</protein>
<comment type="caution">
    <text evidence="1">The sequence shown here is derived from an EMBL/GenBank/DDBJ whole genome shotgun (WGS) entry which is preliminary data.</text>
</comment>
<organism evidence="1 2">
    <name type="scientific">Racocetra persica</name>
    <dbReference type="NCBI Taxonomy" id="160502"/>
    <lineage>
        <taxon>Eukaryota</taxon>
        <taxon>Fungi</taxon>
        <taxon>Fungi incertae sedis</taxon>
        <taxon>Mucoromycota</taxon>
        <taxon>Glomeromycotina</taxon>
        <taxon>Glomeromycetes</taxon>
        <taxon>Diversisporales</taxon>
        <taxon>Gigasporaceae</taxon>
        <taxon>Racocetra</taxon>
    </lineage>
</organism>
<dbReference type="EMBL" id="CAJVQC010056633">
    <property type="protein sequence ID" value="CAG8796676.1"/>
    <property type="molecule type" value="Genomic_DNA"/>
</dbReference>
<name>A0ACA9RJP4_9GLOM</name>